<name>A0AAW1XWW3_RUBAR</name>
<feature type="region of interest" description="Disordered" evidence="1">
    <location>
        <begin position="1"/>
        <end position="80"/>
    </location>
</feature>
<feature type="compositionally biased region" description="Basic and acidic residues" evidence="1">
    <location>
        <begin position="183"/>
        <end position="202"/>
    </location>
</feature>
<dbReference type="Proteomes" id="UP001457282">
    <property type="component" value="Unassembled WGS sequence"/>
</dbReference>
<keyword evidence="3" id="KW-1185">Reference proteome</keyword>
<dbReference type="PANTHER" id="PTHR36056">
    <property type="entry name" value="PROTEIN, PUTATIVE-RELATED"/>
    <property type="match status" value="1"/>
</dbReference>
<reference evidence="2 3" key="1">
    <citation type="journal article" date="2023" name="G3 (Bethesda)">
        <title>A chromosome-length genome assembly and annotation of blackberry (Rubus argutus, cv. 'Hillquist').</title>
        <authorList>
            <person name="Bruna T."/>
            <person name="Aryal R."/>
            <person name="Dudchenko O."/>
            <person name="Sargent D.J."/>
            <person name="Mead D."/>
            <person name="Buti M."/>
            <person name="Cavallini A."/>
            <person name="Hytonen T."/>
            <person name="Andres J."/>
            <person name="Pham M."/>
            <person name="Weisz D."/>
            <person name="Mascagni F."/>
            <person name="Usai G."/>
            <person name="Natali L."/>
            <person name="Bassil N."/>
            <person name="Fernandez G.E."/>
            <person name="Lomsadze A."/>
            <person name="Armour M."/>
            <person name="Olukolu B."/>
            <person name="Poorten T."/>
            <person name="Britton C."/>
            <person name="Davik J."/>
            <person name="Ashrafi H."/>
            <person name="Aiden E.L."/>
            <person name="Borodovsky M."/>
            <person name="Worthington M."/>
        </authorList>
    </citation>
    <scope>NUCLEOTIDE SEQUENCE [LARGE SCALE GENOMIC DNA]</scope>
    <source>
        <strain evidence="2">PI 553951</strain>
    </source>
</reference>
<evidence type="ECO:0000313" key="3">
    <source>
        <dbReference type="Proteomes" id="UP001457282"/>
    </source>
</evidence>
<dbReference type="EMBL" id="JBEDUW010000003">
    <property type="protein sequence ID" value="KAK9941077.1"/>
    <property type="molecule type" value="Genomic_DNA"/>
</dbReference>
<feature type="compositionally biased region" description="Polar residues" evidence="1">
    <location>
        <begin position="36"/>
        <end position="49"/>
    </location>
</feature>
<protein>
    <submittedName>
        <fullName evidence="2">Uncharacterized protein</fullName>
    </submittedName>
</protein>
<proteinExistence type="predicted"/>
<organism evidence="2 3">
    <name type="scientific">Rubus argutus</name>
    <name type="common">Southern blackberry</name>
    <dbReference type="NCBI Taxonomy" id="59490"/>
    <lineage>
        <taxon>Eukaryota</taxon>
        <taxon>Viridiplantae</taxon>
        <taxon>Streptophyta</taxon>
        <taxon>Embryophyta</taxon>
        <taxon>Tracheophyta</taxon>
        <taxon>Spermatophyta</taxon>
        <taxon>Magnoliopsida</taxon>
        <taxon>eudicotyledons</taxon>
        <taxon>Gunneridae</taxon>
        <taxon>Pentapetalae</taxon>
        <taxon>rosids</taxon>
        <taxon>fabids</taxon>
        <taxon>Rosales</taxon>
        <taxon>Rosaceae</taxon>
        <taxon>Rosoideae</taxon>
        <taxon>Rosoideae incertae sedis</taxon>
        <taxon>Rubus</taxon>
    </lineage>
</organism>
<feature type="region of interest" description="Disordered" evidence="1">
    <location>
        <begin position="102"/>
        <end position="293"/>
    </location>
</feature>
<dbReference type="AlphaFoldDB" id="A0AAW1XWW3"/>
<dbReference type="InterPro" id="IPR040276">
    <property type="entry name" value="At4g26450-like"/>
</dbReference>
<dbReference type="PANTHER" id="PTHR36056:SF1">
    <property type="entry name" value="PROTEIN, PUTATIVE-RELATED"/>
    <property type="match status" value="1"/>
</dbReference>
<accession>A0AAW1XWW3</accession>
<evidence type="ECO:0000313" key="2">
    <source>
        <dbReference type="EMBL" id="KAK9941077.1"/>
    </source>
</evidence>
<feature type="compositionally biased region" description="Pro residues" evidence="1">
    <location>
        <begin position="60"/>
        <end position="73"/>
    </location>
</feature>
<feature type="compositionally biased region" description="Basic and acidic residues" evidence="1">
    <location>
        <begin position="249"/>
        <end position="258"/>
    </location>
</feature>
<evidence type="ECO:0000256" key="1">
    <source>
        <dbReference type="SAM" id="MobiDB-lite"/>
    </source>
</evidence>
<comment type="caution">
    <text evidence="2">The sequence shown here is derived from an EMBL/GenBank/DDBJ whole genome shotgun (WGS) entry which is preliminary data.</text>
</comment>
<sequence length="753" mass="82628">MHARHRNPGNGYRSNSMGMGMGRISPEGSLRGHGYYNNSNSEPHRNNFNRGGFGRSKSFQPPPPPPPPPPAPPRKGDIFMDAGRLAAEYLVGQGLLPPSVLSAKWQKKQQQQQQQQIEFPESDHMRNSSEEGRTSALARLGNSVSEGGYRRGRFGGGAAADEFTTNTRNKGRRRNRGGFGSDWSRDYGRSGSFSDRHSRASSEDDSASASASASARHEEHKLSRDVGNGYQQNPTARDLAPESEDAVDSESKLDKGQYPDEDMSSKPTSSGARKDGPNGTDEVNEEPTKVNDIEMEDKDCANNVETEKQTVAEDLPVQIKAAEAEAEAEGDCISRNGTDLLKLCKFAKVPTRIRSALSTRSLKIDPLPSIQEGNPSADIGLQLGASQALVENSSLDVSSGTPVLDKAHYANCVDPETSKLESNQSVENLVESGSGFGIEHNKFARSRSLPDRAFVHENEQELSKGPAGLRSFSFVVKERGEKRALEDYDKQVEAKKPRDWLPYMAAESDDCFQISNLSERKTSPLEDNTSPGEKVIVAVDHEGSVGNDSQFRKDGAETCIDYMQEKQLFPNFDLNLIEVSDAHENRDSNPVLNYPDVSGVKKEAAPVDIDLSMSNSNMSRENSRRSVDVKEIEVIDLENDSIPEDKAFNNAERKTGTEFIPLDGFSNQAQNSSDVPDAQDGYGLMISELLVNDFPTCSSVPEDLTPLPNDIGLPNTEGTLADDDSIYMALGEIPLTFMRPWEQPPPQEYEKPF</sequence>
<feature type="compositionally biased region" description="Basic and acidic residues" evidence="1">
    <location>
        <begin position="215"/>
        <end position="224"/>
    </location>
</feature>
<gene>
    <name evidence="2" type="ORF">M0R45_017705</name>
</gene>
<feature type="compositionally biased region" description="Basic and acidic residues" evidence="1">
    <location>
        <begin position="121"/>
        <end position="133"/>
    </location>
</feature>